<evidence type="ECO:0000256" key="2">
    <source>
        <dbReference type="SAM" id="SignalP"/>
    </source>
</evidence>
<name>A0A4P2Q5F2_SORCE</name>
<dbReference type="EMBL" id="CP012670">
    <property type="protein sequence ID" value="AUX24599.1"/>
    <property type="molecule type" value="Genomic_DNA"/>
</dbReference>
<evidence type="ECO:0000313" key="4">
    <source>
        <dbReference type="Proteomes" id="UP000295781"/>
    </source>
</evidence>
<feature type="region of interest" description="Disordered" evidence="1">
    <location>
        <begin position="37"/>
        <end position="144"/>
    </location>
</feature>
<gene>
    <name evidence="3" type="ORF">SOCEGT47_051380</name>
</gene>
<feature type="compositionally biased region" description="Low complexity" evidence="1">
    <location>
        <begin position="47"/>
        <end position="60"/>
    </location>
</feature>
<proteinExistence type="predicted"/>
<dbReference type="OrthoDB" id="5524054at2"/>
<dbReference type="Proteomes" id="UP000295781">
    <property type="component" value="Chromosome"/>
</dbReference>
<feature type="signal peptide" evidence="2">
    <location>
        <begin position="1"/>
        <end position="21"/>
    </location>
</feature>
<evidence type="ECO:0000313" key="3">
    <source>
        <dbReference type="EMBL" id="AUX24599.1"/>
    </source>
</evidence>
<evidence type="ECO:0000256" key="1">
    <source>
        <dbReference type="SAM" id="MobiDB-lite"/>
    </source>
</evidence>
<dbReference type="AlphaFoldDB" id="A0A4P2Q5F2"/>
<protein>
    <recommendedName>
        <fullName evidence="5">PE-PGRS family protein</fullName>
    </recommendedName>
</protein>
<dbReference type="RefSeq" id="WP_129350898.1">
    <property type="nucleotide sequence ID" value="NZ_CP012670.1"/>
</dbReference>
<feature type="chain" id="PRO_5020314479" description="PE-PGRS family protein" evidence="2">
    <location>
        <begin position="22"/>
        <end position="254"/>
    </location>
</feature>
<reference evidence="3 4" key="1">
    <citation type="submission" date="2015-09" db="EMBL/GenBank/DDBJ databases">
        <title>Sorangium comparison.</title>
        <authorList>
            <person name="Zaburannyi N."/>
            <person name="Bunk B."/>
            <person name="Overmann J."/>
            <person name="Mueller R."/>
        </authorList>
    </citation>
    <scope>NUCLEOTIDE SEQUENCE [LARGE SCALE GENOMIC DNA]</scope>
    <source>
        <strain evidence="3 4">So ceGT47</strain>
    </source>
</reference>
<sequence length="254" mass="22894">MPSILRWFALVALSAATAAMGAGCGFPEVVFTGEAGTESAGGGGAGAVPSTGAATASDAAGSGGGAPSAGSGGSGAAPGAGGAGGDAATSGSGGGGGAGGAGGDAATSGSGGGGGAGGDAAASGSGGGGGAGGGAAASGSGGGGTVDCDADEDGYLSTGCDGGTDCNDNDARVHPNQPSKFYDEPISPAGGFDYDCSGKEEKELPSTSCSGLVCAAVTNVFLTDVPCGNMGSFGDCNALCQFTPRHTALVRACH</sequence>
<dbReference type="PROSITE" id="PS51257">
    <property type="entry name" value="PROKAR_LIPOPROTEIN"/>
    <property type="match status" value="1"/>
</dbReference>
<evidence type="ECO:0008006" key="5">
    <source>
        <dbReference type="Google" id="ProtNLM"/>
    </source>
</evidence>
<organism evidence="3 4">
    <name type="scientific">Sorangium cellulosum</name>
    <name type="common">Polyangium cellulosum</name>
    <dbReference type="NCBI Taxonomy" id="56"/>
    <lineage>
        <taxon>Bacteria</taxon>
        <taxon>Pseudomonadati</taxon>
        <taxon>Myxococcota</taxon>
        <taxon>Polyangia</taxon>
        <taxon>Polyangiales</taxon>
        <taxon>Polyangiaceae</taxon>
        <taxon>Sorangium</taxon>
    </lineage>
</organism>
<feature type="compositionally biased region" description="Gly residues" evidence="1">
    <location>
        <begin position="61"/>
        <end position="144"/>
    </location>
</feature>
<accession>A0A4P2Q5F2</accession>
<keyword evidence="2" id="KW-0732">Signal</keyword>